<reference evidence="1 2" key="1">
    <citation type="submission" date="2015-07" db="EMBL/GenBank/DDBJ databases">
        <title>The draft genome sequence of Leadbetterella sp. JN14-9.</title>
        <authorList>
            <person name="Liu Y."/>
            <person name="Du J."/>
            <person name="Shao Z."/>
        </authorList>
    </citation>
    <scope>NUCLEOTIDE SEQUENCE [LARGE SCALE GENOMIC DNA]</scope>
    <source>
        <strain evidence="1 2">JN14-9</strain>
    </source>
</reference>
<dbReference type="GO" id="GO:0004527">
    <property type="term" value="F:exonuclease activity"/>
    <property type="evidence" value="ECO:0007669"/>
    <property type="project" value="UniProtKB-KW"/>
</dbReference>
<keyword evidence="1" id="KW-0540">Nuclease</keyword>
<comment type="caution">
    <text evidence="1">The sequence shown here is derived from an EMBL/GenBank/DDBJ whole genome shotgun (WGS) entry which is preliminary data.</text>
</comment>
<evidence type="ECO:0000313" key="1">
    <source>
        <dbReference type="EMBL" id="KPM49198.1"/>
    </source>
</evidence>
<dbReference type="InterPro" id="IPR021457">
    <property type="entry name" value="DUF3108"/>
</dbReference>
<dbReference type="Proteomes" id="UP000050454">
    <property type="component" value="Unassembled WGS sequence"/>
</dbReference>
<sequence>MKKSVFVILGLFLTASVGFVADRYRSVENHSFQAGEEYTYKVKYGFITVGQANVQVHDKIFKVNNRPCYRVNVLGKTAGMASLWKVSNTYRSYIDTTAIIPHKFIYSARENNFARDQTFTFDHNRNVVKKEEKEKVEVYNVPKYVQDVVSGYYYLRTVDFSDIGKGKTVKAPMFFDDELYNMSVKYVGDDYVKTRFGKIKVLKLNPVLPPNKLFQGDDAIRIFVSDDANRVPIRLEIDFSFGTISMEMVDYHNVRNQFVWS</sequence>
<dbReference type="RefSeq" id="WP_055143165.1">
    <property type="nucleotide sequence ID" value="NZ_JXSZ01000005.1"/>
</dbReference>
<organism evidence="1 2">
    <name type="scientific">Jiulongibacter sediminis</name>
    <dbReference type="NCBI Taxonomy" id="1605367"/>
    <lineage>
        <taxon>Bacteria</taxon>
        <taxon>Pseudomonadati</taxon>
        <taxon>Bacteroidota</taxon>
        <taxon>Cytophagia</taxon>
        <taxon>Cytophagales</taxon>
        <taxon>Leadbetterellaceae</taxon>
        <taxon>Jiulongibacter</taxon>
    </lineage>
</organism>
<name>A0A0P7BEK0_9BACT</name>
<proteinExistence type="predicted"/>
<dbReference type="Pfam" id="PF11306">
    <property type="entry name" value="DUF3108"/>
    <property type="match status" value="1"/>
</dbReference>
<dbReference type="STRING" id="1605367.AFM12_00690"/>
<evidence type="ECO:0000313" key="2">
    <source>
        <dbReference type="Proteomes" id="UP000050454"/>
    </source>
</evidence>
<keyword evidence="1" id="KW-0378">Hydrolase</keyword>
<protein>
    <submittedName>
        <fullName evidence="1">ATP-dependent exodnase (Exonuclease V) alpha subunit-helicase superfamily I member</fullName>
    </submittedName>
</protein>
<gene>
    <name evidence="1" type="ORF">AFM12_00690</name>
</gene>
<dbReference type="PATRIC" id="fig|1605367.3.peg.1468"/>
<dbReference type="OrthoDB" id="9808473at2"/>
<dbReference type="EMBL" id="LGTQ01000005">
    <property type="protein sequence ID" value="KPM49198.1"/>
    <property type="molecule type" value="Genomic_DNA"/>
</dbReference>
<dbReference type="GO" id="GO:0004386">
    <property type="term" value="F:helicase activity"/>
    <property type="evidence" value="ECO:0007669"/>
    <property type="project" value="UniProtKB-KW"/>
</dbReference>
<keyword evidence="2" id="KW-1185">Reference proteome</keyword>
<keyword evidence="1" id="KW-0347">Helicase</keyword>
<keyword evidence="1" id="KW-0269">Exonuclease</keyword>
<keyword evidence="1" id="KW-0067">ATP-binding</keyword>
<accession>A0A0P7BEK0</accession>
<dbReference type="AlphaFoldDB" id="A0A0P7BEK0"/>
<keyword evidence="1" id="KW-0547">Nucleotide-binding</keyword>